<gene>
    <name evidence="1" type="ORF">I0K15_18665</name>
</gene>
<keyword evidence="2" id="KW-1185">Reference proteome</keyword>
<evidence type="ECO:0000313" key="1">
    <source>
        <dbReference type="EMBL" id="QPH53775.1"/>
    </source>
</evidence>
<proteinExistence type="predicted"/>
<reference evidence="1 2" key="1">
    <citation type="submission" date="2020-11" db="EMBL/GenBank/DDBJ databases">
        <title>Description of Pontivivens ytuae sp. nov. isolated from deep sea sediment of Mariana Trench.</title>
        <authorList>
            <person name="Wang Z."/>
            <person name="Sun Q.-L."/>
            <person name="Xu X.-D."/>
            <person name="Tang Y.-Z."/>
            <person name="Zhang J."/>
        </authorList>
    </citation>
    <scope>NUCLEOTIDE SEQUENCE [LARGE SCALE GENOMIC DNA]</scope>
    <source>
        <strain evidence="1 2">MT2928</strain>
    </source>
</reference>
<sequence>MTETAKLGLPLVQAAQAQKHVTVNEALARVDAMTQLRLVTVMRPTPPVAPADGDCHAVPAGATGDWAGEDGRVAVASAGLWSFVTPQMGWRAWDVAGQAALTHDGVDWRRDEAAVSAGGAATLLRVVEVDHVIGAGEAVSTVAGIIPGPSQVVGVTGRVISPISGAGLTGWRLGVSGSDNRYGSSLGLGLNSYALGFTGQPITYWSATDLILTPEGGASFDGGTVRLAVHLTELLPPAAV</sequence>
<dbReference type="Proteomes" id="UP000594800">
    <property type="component" value="Chromosome"/>
</dbReference>
<dbReference type="AlphaFoldDB" id="A0A7S9LS86"/>
<evidence type="ECO:0000313" key="2">
    <source>
        <dbReference type="Proteomes" id="UP000594800"/>
    </source>
</evidence>
<dbReference type="KEGG" id="poz:I0K15_18665"/>
<protein>
    <submittedName>
        <fullName evidence="1">DUF2793 domain-containing protein</fullName>
    </submittedName>
</protein>
<dbReference type="InterPro" id="IPR021251">
    <property type="entry name" value="DUF2793"/>
</dbReference>
<organism evidence="1 2">
    <name type="scientific">Pontivivens ytuae</name>
    <dbReference type="NCBI Taxonomy" id="2789856"/>
    <lineage>
        <taxon>Bacteria</taxon>
        <taxon>Pseudomonadati</taxon>
        <taxon>Pseudomonadota</taxon>
        <taxon>Alphaproteobacteria</taxon>
        <taxon>Rhodobacterales</taxon>
        <taxon>Paracoccaceae</taxon>
        <taxon>Pontivivens</taxon>
    </lineage>
</organism>
<dbReference type="EMBL" id="CP064942">
    <property type="protein sequence ID" value="QPH53775.1"/>
    <property type="molecule type" value="Genomic_DNA"/>
</dbReference>
<dbReference type="Pfam" id="PF10983">
    <property type="entry name" value="DUF2793"/>
    <property type="match status" value="1"/>
</dbReference>
<dbReference type="RefSeq" id="WP_196102984.1">
    <property type="nucleotide sequence ID" value="NZ_CP064942.1"/>
</dbReference>
<accession>A0A7S9LS86</accession>
<name>A0A7S9LS86_9RHOB</name>